<name>A0A0M6Y9P1_9HYPH</name>
<keyword evidence="2" id="KW-1185">Reference proteome</keyword>
<dbReference type="AlphaFoldDB" id="A0A0M6Y9P1"/>
<evidence type="ECO:0000313" key="2">
    <source>
        <dbReference type="Proteomes" id="UP000048926"/>
    </source>
</evidence>
<dbReference type="RefSeq" id="WP_055658916.1">
    <property type="nucleotide sequence ID" value="NZ_CXST01000002.1"/>
</dbReference>
<gene>
    <name evidence="1" type="ORF">LAL4801_04176</name>
</gene>
<accession>A0A0M6Y9P1</accession>
<organism evidence="1 2">
    <name type="scientific">Roseibium aggregatum</name>
    <dbReference type="NCBI Taxonomy" id="187304"/>
    <lineage>
        <taxon>Bacteria</taxon>
        <taxon>Pseudomonadati</taxon>
        <taxon>Pseudomonadota</taxon>
        <taxon>Alphaproteobacteria</taxon>
        <taxon>Hyphomicrobiales</taxon>
        <taxon>Stappiaceae</taxon>
        <taxon>Roseibium</taxon>
    </lineage>
</organism>
<sequence length="108" mass="12140">MSKCAEHLFFISETLAATPRDGECIVDKYWVIHPEKGLAFFYPLSGPYRGDPPAPQFNRSEATAKALCDRVYGEGFTVKYVPVVFAAWALREASRLKSGKPERLEVEL</sequence>
<dbReference type="Proteomes" id="UP000048926">
    <property type="component" value="Unassembled WGS sequence"/>
</dbReference>
<proteinExistence type="predicted"/>
<reference evidence="2" key="1">
    <citation type="submission" date="2015-07" db="EMBL/GenBank/DDBJ databases">
        <authorList>
            <person name="Rodrigo-Torres Lidia"/>
            <person name="Arahal R.David."/>
        </authorList>
    </citation>
    <scope>NUCLEOTIDE SEQUENCE [LARGE SCALE GENOMIC DNA]</scope>
    <source>
        <strain evidence="2">CECT 4801</strain>
    </source>
</reference>
<protein>
    <submittedName>
        <fullName evidence="1">Uncharacterized protein</fullName>
    </submittedName>
</protein>
<dbReference type="EMBL" id="CXST01000002">
    <property type="protein sequence ID" value="CTQ45721.1"/>
    <property type="molecule type" value="Genomic_DNA"/>
</dbReference>
<evidence type="ECO:0000313" key="1">
    <source>
        <dbReference type="EMBL" id="CTQ45721.1"/>
    </source>
</evidence>